<evidence type="ECO:0000313" key="2">
    <source>
        <dbReference type="EMBL" id="TCJ02525.1"/>
    </source>
</evidence>
<dbReference type="OrthoDB" id="2157633at2"/>
<proteinExistence type="predicted"/>
<accession>A0A4R1AR50</accession>
<name>A0A4R1AR50_9BACI</name>
<organism evidence="2 3">
    <name type="scientific">Cytobacillus praedii</name>
    <dbReference type="NCBI Taxonomy" id="1742358"/>
    <lineage>
        <taxon>Bacteria</taxon>
        <taxon>Bacillati</taxon>
        <taxon>Bacillota</taxon>
        <taxon>Bacilli</taxon>
        <taxon>Bacillales</taxon>
        <taxon>Bacillaceae</taxon>
        <taxon>Cytobacillus</taxon>
    </lineage>
</organism>
<keyword evidence="1" id="KW-0472">Membrane</keyword>
<keyword evidence="3" id="KW-1185">Reference proteome</keyword>
<dbReference type="RefSeq" id="WP_057761823.1">
    <property type="nucleotide sequence ID" value="NZ_CP183326.1"/>
</dbReference>
<evidence type="ECO:0000313" key="3">
    <source>
        <dbReference type="Proteomes" id="UP000293846"/>
    </source>
</evidence>
<keyword evidence="1" id="KW-0812">Transmembrane</keyword>
<feature type="transmembrane region" description="Helical" evidence="1">
    <location>
        <begin position="73"/>
        <end position="94"/>
    </location>
</feature>
<dbReference type="Proteomes" id="UP000293846">
    <property type="component" value="Unassembled WGS sequence"/>
</dbReference>
<gene>
    <name evidence="2" type="ORF">E0Y62_19035</name>
</gene>
<dbReference type="EMBL" id="SJTH01000031">
    <property type="protein sequence ID" value="TCJ02525.1"/>
    <property type="molecule type" value="Genomic_DNA"/>
</dbReference>
<dbReference type="STRING" id="1742358.GCA_001439605_04104"/>
<dbReference type="AlphaFoldDB" id="A0A4R1AR50"/>
<feature type="transmembrane region" description="Helical" evidence="1">
    <location>
        <begin position="6"/>
        <end position="26"/>
    </location>
</feature>
<evidence type="ECO:0000256" key="1">
    <source>
        <dbReference type="SAM" id="Phobius"/>
    </source>
</evidence>
<keyword evidence="1" id="KW-1133">Transmembrane helix</keyword>
<reference evidence="2 3" key="1">
    <citation type="submission" date="2019-03" db="EMBL/GenBank/DDBJ databases">
        <authorList>
            <person name="Jensen L."/>
            <person name="Storgaard J."/>
            <person name="Sulaj E."/>
            <person name="Schramm A."/>
            <person name="Marshall I.P.G."/>
        </authorList>
    </citation>
    <scope>NUCLEOTIDE SEQUENCE [LARGE SCALE GENOMIC DNA]</scope>
    <source>
        <strain evidence="2 3">2017H2G3</strain>
    </source>
</reference>
<feature type="transmembrane region" description="Helical" evidence="1">
    <location>
        <begin position="47"/>
        <end position="67"/>
    </location>
</feature>
<protein>
    <recommendedName>
        <fullName evidence="4">Group-specific protein</fullName>
    </recommendedName>
</protein>
<evidence type="ECO:0008006" key="4">
    <source>
        <dbReference type="Google" id="ProtNLM"/>
    </source>
</evidence>
<sequence length="105" mass="11310">MGVVLEVVRIVLPVVINGGIAVFVIKRLEHQYKQGNLGKKKSKSAQNLLNSLIPLGMLIGCTIGVIVNMFLPISLLPAVSIGAGIGLLFGYFAYEIYSREGESYS</sequence>
<comment type="caution">
    <text evidence="2">The sequence shown here is derived from an EMBL/GenBank/DDBJ whole genome shotgun (WGS) entry which is preliminary data.</text>
</comment>